<accession>A0A8J8MLE8</accession>
<evidence type="ECO:0000313" key="4">
    <source>
        <dbReference type="EMBL" id="QUI23408.1"/>
    </source>
</evidence>
<organism evidence="4 5">
    <name type="scientific">Vallitalea pronyensis</name>
    <dbReference type="NCBI Taxonomy" id="1348613"/>
    <lineage>
        <taxon>Bacteria</taxon>
        <taxon>Bacillati</taxon>
        <taxon>Bacillota</taxon>
        <taxon>Clostridia</taxon>
        <taxon>Lachnospirales</taxon>
        <taxon>Vallitaleaceae</taxon>
        <taxon>Vallitalea</taxon>
    </lineage>
</organism>
<evidence type="ECO:0000256" key="1">
    <source>
        <dbReference type="ARBA" id="ARBA00022630"/>
    </source>
</evidence>
<reference evidence="4" key="1">
    <citation type="submission" date="2020-07" db="EMBL/GenBank/DDBJ databases">
        <title>Vallitalea pronyensis genome.</title>
        <authorList>
            <person name="Postec A."/>
        </authorList>
    </citation>
    <scope>NUCLEOTIDE SEQUENCE</scope>
    <source>
        <strain evidence="4">FatNI3</strain>
    </source>
</reference>
<evidence type="ECO:0000259" key="3">
    <source>
        <dbReference type="Pfam" id="PF07992"/>
    </source>
</evidence>
<evidence type="ECO:0000313" key="5">
    <source>
        <dbReference type="Proteomes" id="UP000683246"/>
    </source>
</evidence>
<keyword evidence="5" id="KW-1185">Reference proteome</keyword>
<dbReference type="AlphaFoldDB" id="A0A8J8MLE8"/>
<proteinExistence type="predicted"/>
<dbReference type="Gene3D" id="3.50.50.60">
    <property type="entry name" value="FAD/NAD(P)-binding domain"/>
    <property type="match status" value="2"/>
</dbReference>
<dbReference type="InterPro" id="IPR036188">
    <property type="entry name" value="FAD/NAD-bd_sf"/>
</dbReference>
<evidence type="ECO:0000256" key="2">
    <source>
        <dbReference type="ARBA" id="ARBA00023002"/>
    </source>
</evidence>
<keyword evidence="2" id="KW-0560">Oxidoreductase</keyword>
<gene>
    <name evidence="4" type="ORF">HZI73_14425</name>
</gene>
<dbReference type="KEGG" id="vpy:HZI73_14425"/>
<name>A0A8J8MLE8_9FIRM</name>
<dbReference type="EMBL" id="CP058649">
    <property type="protein sequence ID" value="QUI23408.1"/>
    <property type="molecule type" value="Genomic_DNA"/>
</dbReference>
<dbReference type="InterPro" id="IPR023753">
    <property type="entry name" value="FAD/NAD-binding_dom"/>
</dbReference>
<dbReference type="GO" id="GO:0016491">
    <property type="term" value="F:oxidoreductase activity"/>
    <property type="evidence" value="ECO:0007669"/>
    <property type="project" value="UniProtKB-KW"/>
</dbReference>
<dbReference type="SUPFAM" id="SSF51905">
    <property type="entry name" value="FAD/NAD(P)-binding domain"/>
    <property type="match status" value="1"/>
</dbReference>
<protein>
    <submittedName>
        <fullName evidence="4">NAD(P)/FAD-dependent oxidoreductase</fullName>
    </submittedName>
</protein>
<keyword evidence="1" id="KW-0285">Flavoprotein</keyword>
<dbReference type="InterPro" id="IPR050097">
    <property type="entry name" value="Ferredoxin-NADP_redctase_2"/>
</dbReference>
<dbReference type="PRINTS" id="PR00469">
    <property type="entry name" value="PNDRDTASEII"/>
</dbReference>
<dbReference type="RefSeq" id="WP_212694092.1">
    <property type="nucleotide sequence ID" value="NZ_CP058649.1"/>
</dbReference>
<feature type="domain" description="FAD/NAD(P)-binding" evidence="3">
    <location>
        <begin position="3"/>
        <end position="268"/>
    </location>
</feature>
<dbReference type="PANTHER" id="PTHR48105">
    <property type="entry name" value="THIOREDOXIN REDUCTASE 1-RELATED-RELATED"/>
    <property type="match status" value="1"/>
</dbReference>
<dbReference type="Pfam" id="PF07992">
    <property type="entry name" value="Pyr_redox_2"/>
    <property type="match status" value="1"/>
</dbReference>
<sequence>MLDIAIIGAGPAGLSAAINGVTRNKRVMVFGNKPTSSLIYKAEQVNNYLGMYGVTGKEMIEQYVDHAKSMGVPMHIGKVIQIFSLGDYYTLNVENEFFEARTVIIATGLPMVKMLPKEEEFIGKGISYCATCDGMLYKDKDVVVFGETHEAEKDVNYLSEICRNVHYVHQYKDVKHINHTVNSIHGKPKEIIAGDYVEGLKLKDQELKGNAVFLLRETTPVSKLISGLEMNGKTIQVNRHMETNISGIYAAGDCTGTPYQISKAVGEGLIAALSAVTYIDRQKAA</sequence>
<dbReference type="PRINTS" id="PR00368">
    <property type="entry name" value="FADPNR"/>
</dbReference>
<dbReference type="Proteomes" id="UP000683246">
    <property type="component" value="Chromosome"/>
</dbReference>